<keyword evidence="2" id="KW-1185">Reference proteome</keyword>
<dbReference type="EMBL" id="CP002049">
    <property type="protein sequence ID" value="ADI13587.1"/>
    <property type="molecule type" value="Genomic_DNA"/>
</dbReference>
<organism evidence="1 2">
    <name type="scientific">Truepera radiovictrix (strain DSM 17093 / CIP 108686 / LMG 22925 / RQ-24)</name>
    <dbReference type="NCBI Taxonomy" id="649638"/>
    <lineage>
        <taxon>Bacteria</taxon>
        <taxon>Thermotogati</taxon>
        <taxon>Deinococcota</taxon>
        <taxon>Deinococci</taxon>
        <taxon>Trueperales</taxon>
        <taxon>Trueperaceae</taxon>
        <taxon>Truepera</taxon>
    </lineage>
</organism>
<protein>
    <submittedName>
        <fullName evidence="1">Uncharacterized protein</fullName>
    </submittedName>
</protein>
<gene>
    <name evidence="1" type="ordered locus">Trad_0450</name>
</gene>
<dbReference type="AlphaFoldDB" id="D7CS55"/>
<evidence type="ECO:0000313" key="2">
    <source>
        <dbReference type="Proteomes" id="UP000000379"/>
    </source>
</evidence>
<evidence type="ECO:0000313" key="1">
    <source>
        <dbReference type="EMBL" id="ADI13587.1"/>
    </source>
</evidence>
<accession>D7CS55</accession>
<name>D7CS55_TRURR</name>
<reference evidence="1 2" key="2">
    <citation type="journal article" date="2011" name="Stand. Genomic Sci.">
        <title>Complete genome sequence of Truepera radiovictrix type strain (RQ-24).</title>
        <authorList>
            <person name="Ivanova N."/>
            <person name="Rohde C."/>
            <person name="Munk C."/>
            <person name="Nolan M."/>
            <person name="Lucas S."/>
            <person name="Del Rio T.G."/>
            <person name="Tice H."/>
            <person name="Deshpande S."/>
            <person name="Cheng J.F."/>
            <person name="Tapia R."/>
            <person name="Han C."/>
            <person name="Goodwin L."/>
            <person name="Pitluck S."/>
            <person name="Liolios K."/>
            <person name="Mavromatis K."/>
            <person name="Mikhailova N."/>
            <person name="Pati A."/>
            <person name="Chen A."/>
            <person name="Palaniappan K."/>
            <person name="Land M."/>
            <person name="Hauser L."/>
            <person name="Chang Y.J."/>
            <person name="Jeffries C.D."/>
            <person name="Brambilla E."/>
            <person name="Rohde M."/>
            <person name="Goker M."/>
            <person name="Tindall B.J."/>
            <person name="Woyke T."/>
            <person name="Bristow J."/>
            <person name="Eisen J.A."/>
            <person name="Markowitz V."/>
            <person name="Hugenholtz P."/>
            <person name="Kyrpides N.C."/>
            <person name="Klenk H.P."/>
            <person name="Lapidus A."/>
        </authorList>
    </citation>
    <scope>NUCLEOTIDE SEQUENCE [LARGE SCALE GENOMIC DNA]</scope>
    <source>
        <strain evidence="2">DSM 17093 / CIP 108686 / LMG 22925 / RQ-24</strain>
    </source>
</reference>
<sequence length="82" mass="8809">MKRLSHDALCWWWSLPAAKRLDIELSCLEEGVDLTDIIYLLSGQVFDDLQAAPPRAHPGSGEALAPLGAGALPLVERGLEGS</sequence>
<dbReference type="Proteomes" id="UP000000379">
    <property type="component" value="Chromosome"/>
</dbReference>
<dbReference type="RefSeq" id="WP_013176967.1">
    <property type="nucleotide sequence ID" value="NC_014221.1"/>
</dbReference>
<dbReference type="HOGENOM" id="CLU_2557308_0_0_0"/>
<dbReference type="KEGG" id="tra:Trad_0450"/>
<proteinExistence type="predicted"/>
<reference evidence="2" key="1">
    <citation type="submission" date="2010-05" db="EMBL/GenBank/DDBJ databases">
        <title>The complete genome of Truepera radiovictris DSM 17093.</title>
        <authorList>
            <consortium name="US DOE Joint Genome Institute (JGI-PGF)"/>
            <person name="Lucas S."/>
            <person name="Copeland A."/>
            <person name="Lapidus A."/>
            <person name="Glavina del Rio T."/>
            <person name="Dalin E."/>
            <person name="Tice H."/>
            <person name="Bruce D."/>
            <person name="Goodwin L."/>
            <person name="Pitluck S."/>
            <person name="Kyrpides N."/>
            <person name="Mavromatis K."/>
            <person name="Ovchinnikova G."/>
            <person name="Munk A.C."/>
            <person name="Detter J.C."/>
            <person name="Han C."/>
            <person name="Tapia R."/>
            <person name="Land M."/>
            <person name="Hauser L."/>
            <person name="Markowitz V."/>
            <person name="Cheng J.-F."/>
            <person name="Hugenholtz P."/>
            <person name="Woyke T."/>
            <person name="Wu D."/>
            <person name="Tindall B."/>
            <person name="Pomrenke H.G."/>
            <person name="Brambilla E."/>
            <person name="Klenk H.-P."/>
            <person name="Eisen J.A."/>
        </authorList>
    </citation>
    <scope>NUCLEOTIDE SEQUENCE [LARGE SCALE GENOMIC DNA]</scope>
    <source>
        <strain evidence="2">DSM 17093 / CIP 108686 / LMG 22925 / RQ-24</strain>
    </source>
</reference>